<dbReference type="EMBL" id="JAUSUI010000001">
    <property type="protein sequence ID" value="MDQ0301457.1"/>
    <property type="molecule type" value="Genomic_DNA"/>
</dbReference>
<dbReference type="InterPro" id="IPR013445">
    <property type="entry name" value="CDP_4_6_deHydtase"/>
</dbReference>
<dbReference type="RefSeq" id="WP_307017829.1">
    <property type="nucleotide sequence ID" value="NZ_JAUSUI010000001.1"/>
</dbReference>
<keyword evidence="2" id="KW-0456">Lyase</keyword>
<comment type="caution">
    <text evidence="2">The sequence shown here is derived from an EMBL/GenBank/DDBJ whole genome shotgun (WGS) entry which is preliminary data.</text>
</comment>
<feature type="domain" description="NAD(P)-binding" evidence="1">
    <location>
        <begin position="13"/>
        <end position="324"/>
    </location>
</feature>
<dbReference type="Gene3D" id="3.90.25.10">
    <property type="entry name" value="UDP-galactose 4-epimerase, domain 1"/>
    <property type="match status" value="1"/>
</dbReference>
<dbReference type="EC" id="4.2.1.45" evidence="2"/>
<dbReference type="Pfam" id="PF16363">
    <property type="entry name" value="GDP_Man_Dehyd"/>
    <property type="match status" value="1"/>
</dbReference>
<reference evidence="2 3" key="1">
    <citation type="submission" date="2023-07" db="EMBL/GenBank/DDBJ databases">
        <title>Genomic Encyclopedia of Type Strains, Phase IV (KMG-IV): sequencing the most valuable type-strain genomes for metagenomic binning, comparative biology and taxonomic classification.</title>
        <authorList>
            <person name="Goeker M."/>
        </authorList>
    </citation>
    <scope>NUCLEOTIDE SEQUENCE [LARGE SCALE GENOMIC DNA]</scope>
    <source>
        <strain evidence="2 3">DSM 2457</strain>
    </source>
</reference>
<evidence type="ECO:0000313" key="2">
    <source>
        <dbReference type="EMBL" id="MDQ0301457.1"/>
    </source>
</evidence>
<dbReference type="NCBIfam" id="TIGR02622">
    <property type="entry name" value="CDP_4_6_dhtase"/>
    <property type="match status" value="1"/>
</dbReference>
<evidence type="ECO:0000313" key="3">
    <source>
        <dbReference type="Proteomes" id="UP001224682"/>
    </source>
</evidence>
<dbReference type="Gene3D" id="3.40.50.720">
    <property type="entry name" value="NAD(P)-binding Rossmann-like Domain"/>
    <property type="match status" value="1"/>
</dbReference>
<dbReference type="InterPro" id="IPR016040">
    <property type="entry name" value="NAD(P)-bd_dom"/>
</dbReference>
<proteinExistence type="predicted"/>
<dbReference type="InterPro" id="IPR036291">
    <property type="entry name" value="NAD(P)-bd_dom_sf"/>
</dbReference>
<organism evidence="2 3">
    <name type="scientific">Ancylobacter polymorphus</name>
    <dbReference type="NCBI Taxonomy" id="223390"/>
    <lineage>
        <taxon>Bacteria</taxon>
        <taxon>Pseudomonadati</taxon>
        <taxon>Pseudomonadota</taxon>
        <taxon>Alphaproteobacteria</taxon>
        <taxon>Hyphomicrobiales</taxon>
        <taxon>Xanthobacteraceae</taxon>
        <taxon>Ancylobacter</taxon>
    </lineage>
</organism>
<evidence type="ECO:0000259" key="1">
    <source>
        <dbReference type="Pfam" id="PF16363"/>
    </source>
</evidence>
<accession>A0ABU0B6K2</accession>
<dbReference type="InterPro" id="IPR050177">
    <property type="entry name" value="Lipid_A_modif_metabolic_enz"/>
</dbReference>
<sequence length="357" mass="38803">MSLDAAWRGRRVLLTGHTGFKGAWLGLWLERLGAIVTGFALEPPTEPSLFAHLSHARTLDSIIGDVRDLAAVEAAFDRAAPEVVIHMAAQSLVRPSYDDPLRTYSTNVMGTANVLDVIRRRGGVRAAVIVTSDKCYENREQMWAYRESDPMGGHDPYSNSKGCTELVAQAFRASYFKAGGTALATVRAGNVIGGGDWAVDRLVPDAVRAFSQGRALAVRNPAALRPWQHVLEPLFGYLMLADALLGPRASDFAQAWNFGPATDSEVPVSRLADELVRRWGEGAAWRVEGDTTGLHEARTLTLDCTKARTQLGWQPALDLAEAVALTVDWFKACRAGADMRAFTHAQIDAYSAARRAA</sequence>
<dbReference type="CDD" id="cd05252">
    <property type="entry name" value="CDP_GD_SDR_e"/>
    <property type="match status" value="1"/>
</dbReference>
<dbReference type="PANTHER" id="PTHR43245">
    <property type="entry name" value="BIFUNCTIONAL POLYMYXIN RESISTANCE PROTEIN ARNA"/>
    <property type="match status" value="1"/>
</dbReference>
<gene>
    <name evidence="2" type="ORF">J2S75_000468</name>
</gene>
<protein>
    <submittedName>
        <fullName evidence="2">CDP-glucose 4,6-dehydratase</fullName>
        <ecNumber evidence="2">4.2.1.45</ecNumber>
    </submittedName>
</protein>
<dbReference type="GO" id="GO:0047733">
    <property type="term" value="F:CDP-glucose 4,6-dehydratase activity"/>
    <property type="evidence" value="ECO:0007669"/>
    <property type="project" value="UniProtKB-EC"/>
</dbReference>
<name>A0ABU0B6K2_9HYPH</name>
<keyword evidence="3" id="KW-1185">Reference proteome</keyword>
<dbReference type="Proteomes" id="UP001224682">
    <property type="component" value="Unassembled WGS sequence"/>
</dbReference>
<dbReference type="PANTHER" id="PTHR43245:SF10">
    <property type="entry name" value="SUGAR DEHYDRATASE_EPIMERASE YFNG-RELATED"/>
    <property type="match status" value="1"/>
</dbReference>
<dbReference type="SUPFAM" id="SSF51735">
    <property type="entry name" value="NAD(P)-binding Rossmann-fold domains"/>
    <property type="match status" value="1"/>
</dbReference>